<proteinExistence type="predicted"/>
<protein>
    <submittedName>
        <fullName evidence="1">Uncharacterized protein</fullName>
    </submittedName>
</protein>
<dbReference type="Proteomes" id="UP001302602">
    <property type="component" value="Unassembled WGS sequence"/>
</dbReference>
<accession>A0AAN6TP08</accession>
<dbReference type="AlphaFoldDB" id="A0AAN6TP08"/>
<dbReference type="RefSeq" id="XP_062641737.1">
    <property type="nucleotide sequence ID" value="XM_062787943.1"/>
</dbReference>
<keyword evidence="2" id="KW-1185">Reference proteome</keyword>
<name>A0AAN6TP08_9PEZI</name>
<organism evidence="1 2">
    <name type="scientific">Parathielavia appendiculata</name>
    <dbReference type="NCBI Taxonomy" id="2587402"/>
    <lineage>
        <taxon>Eukaryota</taxon>
        <taxon>Fungi</taxon>
        <taxon>Dikarya</taxon>
        <taxon>Ascomycota</taxon>
        <taxon>Pezizomycotina</taxon>
        <taxon>Sordariomycetes</taxon>
        <taxon>Sordariomycetidae</taxon>
        <taxon>Sordariales</taxon>
        <taxon>Chaetomiaceae</taxon>
        <taxon>Parathielavia</taxon>
    </lineage>
</organism>
<reference evidence="1" key="2">
    <citation type="submission" date="2023-05" db="EMBL/GenBank/DDBJ databases">
        <authorList>
            <consortium name="Lawrence Berkeley National Laboratory"/>
            <person name="Steindorff A."/>
            <person name="Hensen N."/>
            <person name="Bonometti L."/>
            <person name="Westerberg I."/>
            <person name="Brannstrom I.O."/>
            <person name="Guillou S."/>
            <person name="Cros-Aarteil S."/>
            <person name="Calhoun S."/>
            <person name="Haridas S."/>
            <person name="Kuo A."/>
            <person name="Mondo S."/>
            <person name="Pangilinan J."/>
            <person name="Riley R."/>
            <person name="Labutti K."/>
            <person name="Andreopoulos B."/>
            <person name="Lipzen A."/>
            <person name="Chen C."/>
            <person name="Yanf M."/>
            <person name="Daum C."/>
            <person name="Ng V."/>
            <person name="Clum A."/>
            <person name="Ohm R."/>
            <person name="Martin F."/>
            <person name="Silar P."/>
            <person name="Natvig D."/>
            <person name="Lalanne C."/>
            <person name="Gautier V."/>
            <person name="Ament-Velasquez S.L."/>
            <person name="Kruys A."/>
            <person name="Hutchinson M.I."/>
            <person name="Powell A.J."/>
            <person name="Barry K."/>
            <person name="Miller A.N."/>
            <person name="Grigoriev I.V."/>
            <person name="Debuchy R."/>
            <person name="Gladieux P."/>
            <person name="Thoren M.H."/>
            <person name="Johannesson H."/>
        </authorList>
    </citation>
    <scope>NUCLEOTIDE SEQUENCE</scope>
    <source>
        <strain evidence="1">CBS 731.68</strain>
    </source>
</reference>
<feature type="non-terminal residue" evidence="1">
    <location>
        <position position="92"/>
    </location>
</feature>
<evidence type="ECO:0000313" key="2">
    <source>
        <dbReference type="Proteomes" id="UP001302602"/>
    </source>
</evidence>
<feature type="non-terminal residue" evidence="1">
    <location>
        <position position="1"/>
    </location>
</feature>
<evidence type="ECO:0000313" key="1">
    <source>
        <dbReference type="EMBL" id="KAK4117964.1"/>
    </source>
</evidence>
<dbReference type="GeneID" id="87824713"/>
<sequence>QLERELAYLRGQTAKAKMEALAKYGGSKEELAGWLVQMRAYFLYYAERFVNEAQKVGYAASRLEDKALGWFEPTLDDYLKHANDEEEQEEVT</sequence>
<reference evidence="1" key="1">
    <citation type="journal article" date="2023" name="Mol. Phylogenet. Evol.">
        <title>Genome-scale phylogeny and comparative genomics of the fungal order Sordariales.</title>
        <authorList>
            <person name="Hensen N."/>
            <person name="Bonometti L."/>
            <person name="Westerberg I."/>
            <person name="Brannstrom I.O."/>
            <person name="Guillou S."/>
            <person name="Cros-Aarteil S."/>
            <person name="Calhoun S."/>
            <person name="Haridas S."/>
            <person name="Kuo A."/>
            <person name="Mondo S."/>
            <person name="Pangilinan J."/>
            <person name="Riley R."/>
            <person name="LaButti K."/>
            <person name="Andreopoulos B."/>
            <person name="Lipzen A."/>
            <person name="Chen C."/>
            <person name="Yan M."/>
            <person name="Daum C."/>
            <person name="Ng V."/>
            <person name="Clum A."/>
            <person name="Steindorff A."/>
            <person name="Ohm R.A."/>
            <person name="Martin F."/>
            <person name="Silar P."/>
            <person name="Natvig D.O."/>
            <person name="Lalanne C."/>
            <person name="Gautier V."/>
            <person name="Ament-Velasquez S.L."/>
            <person name="Kruys A."/>
            <person name="Hutchinson M.I."/>
            <person name="Powell A.J."/>
            <person name="Barry K."/>
            <person name="Miller A.N."/>
            <person name="Grigoriev I.V."/>
            <person name="Debuchy R."/>
            <person name="Gladieux P."/>
            <person name="Hiltunen Thoren M."/>
            <person name="Johannesson H."/>
        </authorList>
    </citation>
    <scope>NUCLEOTIDE SEQUENCE</scope>
    <source>
        <strain evidence="1">CBS 731.68</strain>
    </source>
</reference>
<dbReference type="EMBL" id="MU853301">
    <property type="protein sequence ID" value="KAK4117964.1"/>
    <property type="molecule type" value="Genomic_DNA"/>
</dbReference>
<comment type="caution">
    <text evidence="1">The sequence shown here is derived from an EMBL/GenBank/DDBJ whole genome shotgun (WGS) entry which is preliminary data.</text>
</comment>
<gene>
    <name evidence="1" type="ORF">N657DRAFT_556411</name>
</gene>